<gene>
    <name evidence="2" type="ORF">VN97_g5697</name>
</gene>
<keyword evidence="3" id="KW-1185">Reference proteome</keyword>
<accession>A0AAI9TI42</accession>
<proteinExistence type="predicted"/>
<evidence type="ECO:0000313" key="2">
    <source>
        <dbReference type="EMBL" id="KAJ9487622.1"/>
    </source>
</evidence>
<feature type="region of interest" description="Disordered" evidence="1">
    <location>
        <begin position="1"/>
        <end position="22"/>
    </location>
</feature>
<name>A0AAI9TI42_PENTH</name>
<reference evidence="2" key="2">
    <citation type="journal article" date="2016" name="Fungal Biol.">
        <title>Ochratoxin A production by Penicillium thymicola.</title>
        <authorList>
            <person name="Nguyen H.D.T."/>
            <person name="McMullin D.R."/>
            <person name="Ponomareva E."/>
            <person name="Riley R."/>
            <person name="Pomraning K.R."/>
            <person name="Baker S.E."/>
            <person name="Seifert K.A."/>
        </authorList>
    </citation>
    <scope>NUCLEOTIDE SEQUENCE</scope>
    <source>
        <strain evidence="2">DAOM 180753</strain>
    </source>
</reference>
<comment type="caution">
    <text evidence="2">The sequence shown here is derived from an EMBL/GenBank/DDBJ whole genome shotgun (WGS) entry which is preliminary data.</text>
</comment>
<dbReference type="EMBL" id="LACB01000151">
    <property type="protein sequence ID" value="KAJ9487622.1"/>
    <property type="molecule type" value="Genomic_DNA"/>
</dbReference>
<dbReference type="AlphaFoldDB" id="A0AAI9TI42"/>
<evidence type="ECO:0000313" key="3">
    <source>
        <dbReference type="Proteomes" id="UP001227192"/>
    </source>
</evidence>
<organism evidence="2 3">
    <name type="scientific">Penicillium thymicola</name>
    <dbReference type="NCBI Taxonomy" id="293382"/>
    <lineage>
        <taxon>Eukaryota</taxon>
        <taxon>Fungi</taxon>
        <taxon>Dikarya</taxon>
        <taxon>Ascomycota</taxon>
        <taxon>Pezizomycotina</taxon>
        <taxon>Eurotiomycetes</taxon>
        <taxon>Eurotiomycetidae</taxon>
        <taxon>Eurotiales</taxon>
        <taxon>Aspergillaceae</taxon>
        <taxon>Penicillium</taxon>
    </lineage>
</organism>
<protein>
    <submittedName>
        <fullName evidence="2">Uncharacterized protein</fullName>
    </submittedName>
</protein>
<sequence length="82" mass="9311">MQVLVNNQRKRLPKSPGKPPARVHRLTKIGQLYGYSPVVGGEAKQYRKSSVISRTRIHPPYLRTPNNFNPLASRIAFISKDN</sequence>
<reference evidence="2" key="1">
    <citation type="submission" date="2015-06" db="EMBL/GenBank/DDBJ databases">
        <authorList>
            <person name="Nguyen H."/>
        </authorList>
    </citation>
    <scope>NUCLEOTIDE SEQUENCE</scope>
    <source>
        <strain evidence="2">DAOM 180753</strain>
    </source>
</reference>
<dbReference type="Proteomes" id="UP001227192">
    <property type="component" value="Unassembled WGS sequence"/>
</dbReference>
<evidence type="ECO:0000256" key="1">
    <source>
        <dbReference type="SAM" id="MobiDB-lite"/>
    </source>
</evidence>